<evidence type="ECO:0000256" key="1">
    <source>
        <dbReference type="SAM" id="MobiDB-lite"/>
    </source>
</evidence>
<dbReference type="Proteomes" id="UP001465976">
    <property type="component" value="Unassembled WGS sequence"/>
</dbReference>
<protein>
    <submittedName>
        <fullName evidence="2">Uncharacterized protein</fullName>
    </submittedName>
</protein>
<evidence type="ECO:0000313" key="2">
    <source>
        <dbReference type="EMBL" id="KAL0567043.1"/>
    </source>
</evidence>
<name>A0ABR3EVW6_9AGAR</name>
<reference evidence="2 3" key="1">
    <citation type="submission" date="2024-02" db="EMBL/GenBank/DDBJ databases">
        <title>A draft genome for the cacao thread blight pathogen Marasmius crinis-equi.</title>
        <authorList>
            <person name="Cohen S.P."/>
            <person name="Baruah I.K."/>
            <person name="Amoako-Attah I."/>
            <person name="Bukari Y."/>
            <person name="Meinhardt L.W."/>
            <person name="Bailey B.A."/>
        </authorList>
    </citation>
    <scope>NUCLEOTIDE SEQUENCE [LARGE SCALE GENOMIC DNA]</scope>
    <source>
        <strain evidence="2 3">GH-76</strain>
    </source>
</reference>
<dbReference type="EMBL" id="JBAHYK010001693">
    <property type="protein sequence ID" value="KAL0567043.1"/>
    <property type="molecule type" value="Genomic_DNA"/>
</dbReference>
<feature type="region of interest" description="Disordered" evidence="1">
    <location>
        <begin position="146"/>
        <end position="236"/>
    </location>
</feature>
<proteinExistence type="predicted"/>
<sequence>MPGYPDCPYIPHFRSDCNGGKDCADDAGCALDPFQPLLNVDDGSLIFADIEQQATFALGAKFCPEVVMRVQCSQQKLHEIRYLANWEEGGEDLIMKRTDWDTVRCDCAETLYIWDWKAANCIISGVQAYMKYRQPAVEEAERMVADGTTSSDRGYSPDNDSSNVSSSESSSDISNNFSSETASETSSDLSTKSSSNSSDDSSYKPSSESSGSSESSDEEPPRKKRKIAARNVPRVLDPGVQEYIEELDNGQFREYVDLLNTE</sequence>
<comment type="caution">
    <text evidence="2">The sequence shown here is derived from an EMBL/GenBank/DDBJ whole genome shotgun (WGS) entry which is preliminary data.</text>
</comment>
<gene>
    <name evidence="2" type="ORF">V5O48_014948</name>
</gene>
<evidence type="ECO:0000313" key="3">
    <source>
        <dbReference type="Proteomes" id="UP001465976"/>
    </source>
</evidence>
<organism evidence="2 3">
    <name type="scientific">Marasmius crinis-equi</name>
    <dbReference type="NCBI Taxonomy" id="585013"/>
    <lineage>
        <taxon>Eukaryota</taxon>
        <taxon>Fungi</taxon>
        <taxon>Dikarya</taxon>
        <taxon>Basidiomycota</taxon>
        <taxon>Agaricomycotina</taxon>
        <taxon>Agaricomycetes</taxon>
        <taxon>Agaricomycetidae</taxon>
        <taxon>Agaricales</taxon>
        <taxon>Marasmiineae</taxon>
        <taxon>Marasmiaceae</taxon>
        <taxon>Marasmius</taxon>
    </lineage>
</organism>
<keyword evidence="3" id="KW-1185">Reference proteome</keyword>
<accession>A0ABR3EVW6</accession>
<feature type="compositionally biased region" description="Low complexity" evidence="1">
    <location>
        <begin position="156"/>
        <end position="214"/>
    </location>
</feature>